<protein>
    <submittedName>
        <fullName evidence="2">Uncharacterized protein P0436D06.44</fullName>
    </submittedName>
</protein>
<reference evidence="2" key="1">
    <citation type="journal article" date="2002" name="Nature">
        <title>The genome sequence and structure of rice chromosome 1.</title>
        <authorList>
            <person name="Sasaki T."/>
            <person name="Matsumoto T."/>
            <person name="Yamamoto K."/>
            <person name="Sakata K."/>
            <person name="Baba T."/>
            <person name="Katayose Y."/>
            <person name="Wu J."/>
            <person name="Niimura Y."/>
            <person name="Cheng Z."/>
            <person name="Nagamura Y."/>
            <person name="Antonio B.A."/>
            <person name="Kanamori H."/>
            <person name="Hosokawa S."/>
            <person name="Masukawa M."/>
            <person name="Arikawa K."/>
            <person name="Chiden Y."/>
            <person name="Hayashi M."/>
            <person name="Okamoto M."/>
            <person name="Ando T."/>
            <person name="Aoki H."/>
            <person name="Arita K."/>
            <person name="Hamada M."/>
            <person name="Harada C."/>
            <person name="Hijishita S."/>
            <person name="Honda M."/>
            <person name="Ichikawa Y."/>
            <person name="Idonuma A."/>
            <person name="Iijima M."/>
            <person name="Ikeda M."/>
            <person name="Ikeno M."/>
            <person name="Itoh S."/>
            <person name="Itoh T."/>
            <person name="Itoh Y."/>
            <person name="Itoh Y."/>
            <person name="Iwabuchi A."/>
            <person name="Kamiya K."/>
            <person name="Karasawa W."/>
            <person name="Katagiri S."/>
            <person name="Kikuta A."/>
            <person name="Kobayashi N."/>
            <person name="Kono I."/>
            <person name="Machita K."/>
            <person name="Maehara T."/>
            <person name="Mizuno H."/>
            <person name="Mizubayashi T."/>
            <person name="Mukai Y."/>
            <person name="Nagasaki H."/>
            <person name="Nakashima M."/>
            <person name="Nakama Y."/>
            <person name="Nakamichi Y."/>
            <person name="Nakamura M."/>
            <person name="Namiki N."/>
            <person name="Negishi M."/>
            <person name="Ohta I."/>
            <person name="Ono N."/>
            <person name="Saji S."/>
            <person name="Sakai K."/>
            <person name="Shibata M."/>
            <person name="Shimokawa T."/>
            <person name="Shomura A."/>
            <person name="Song J."/>
            <person name="Takazaki Y."/>
            <person name="Terasawa K."/>
            <person name="Tsuji K."/>
            <person name="Waki K."/>
            <person name="Yamagata H."/>
            <person name="Yamane H."/>
            <person name="Yoshiki S."/>
            <person name="Yoshihara R."/>
            <person name="Yukawa K."/>
            <person name="Zhong H."/>
            <person name="Iwama H."/>
            <person name="Endo T."/>
            <person name="Ito H."/>
            <person name="Hahn J.H."/>
            <person name="Kim H.I."/>
            <person name="Eun M.Y."/>
            <person name="Yano M."/>
            <person name="Jiang J."/>
            <person name="Gojobori T."/>
        </authorList>
    </citation>
    <scope>NUCLEOTIDE SEQUENCE [LARGE SCALE GENOMIC DNA]</scope>
</reference>
<sequence length="117" mass="12965">MSLRQLHTRPCTVSKNNSLLFLLRSHPLVREDRQRRSSRRYRRNSAASPLLRREVATSVSEPPTEYFARGTDLAMVVLSPVGQATNHLSQAGEGTNHLVDLAVGSLIHEPVANPGQN</sequence>
<proteinExistence type="predicted"/>
<evidence type="ECO:0000256" key="1">
    <source>
        <dbReference type="SAM" id="MobiDB-lite"/>
    </source>
</evidence>
<dbReference type="Proteomes" id="UP000817658">
    <property type="component" value="Chromosome 1"/>
</dbReference>
<dbReference type="AlphaFoldDB" id="Q5QN91"/>
<organism evidence="2">
    <name type="scientific">Oryza sativa subsp. japonica</name>
    <name type="common">Rice</name>
    <dbReference type="NCBI Taxonomy" id="39947"/>
    <lineage>
        <taxon>Eukaryota</taxon>
        <taxon>Viridiplantae</taxon>
        <taxon>Streptophyta</taxon>
        <taxon>Embryophyta</taxon>
        <taxon>Tracheophyta</taxon>
        <taxon>Spermatophyta</taxon>
        <taxon>Magnoliopsida</taxon>
        <taxon>Liliopsida</taxon>
        <taxon>Poales</taxon>
        <taxon>Poaceae</taxon>
        <taxon>BOP clade</taxon>
        <taxon>Oryzoideae</taxon>
        <taxon>Oryzeae</taxon>
        <taxon>Oryzinae</taxon>
        <taxon>Oryza</taxon>
        <taxon>Oryza sativa</taxon>
    </lineage>
</organism>
<dbReference type="EMBL" id="AP003054">
    <property type="protein sequence ID" value="BAD73124.1"/>
    <property type="molecule type" value="Genomic_DNA"/>
</dbReference>
<gene>
    <name evidence="2" type="primary">P0436D06.44</name>
</gene>
<name>Q5QN91_ORYSJ</name>
<accession>Q5QN91</accession>
<evidence type="ECO:0000313" key="2">
    <source>
        <dbReference type="EMBL" id="BAD73124.1"/>
    </source>
</evidence>
<feature type="region of interest" description="Disordered" evidence="1">
    <location>
        <begin position="31"/>
        <end position="55"/>
    </location>
</feature>